<dbReference type="InterPro" id="IPR015797">
    <property type="entry name" value="NUDIX_hydrolase-like_dom_sf"/>
</dbReference>
<proteinExistence type="predicted"/>
<dbReference type="PROSITE" id="PS51462">
    <property type="entry name" value="NUDIX"/>
    <property type="match status" value="1"/>
</dbReference>
<dbReference type="Gene3D" id="3.30.750.160">
    <property type="match status" value="1"/>
</dbReference>
<dbReference type="CDD" id="cd03676">
    <property type="entry name" value="NUDIX_Tnr3_like"/>
    <property type="match status" value="1"/>
</dbReference>
<dbReference type="Pfam" id="PF15916">
    <property type="entry name" value="DUF4743"/>
    <property type="match status" value="1"/>
</dbReference>
<keyword evidence="3" id="KW-1185">Reference proteome</keyword>
<comment type="caution">
    <text evidence="2">The sequence shown here is derived from an EMBL/GenBank/DDBJ whole genome shotgun (WGS) entry which is preliminary data.</text>
</comment>
<sequence length="303" mass="32369">MTLPCITAARRFDAAAHRPFWIGADQVGWIRERDVPLLARWRDVFEIANDSVTLAATFDTVDLRSAALASVIGALAADGRIPGWRNETYAIRNAFDAPPLAYIERAASRFFGTMTYAVHLNGVVEYADGGAPFGGAPLGGAPLGGAPFGGAPQLWIARRSDTKATDPGMLDNVVAGGIGWGFGIAETIVKECWEEAGIPAQIAASAVAGRTAHVLQSLPEGTQAEQIFIYDLALPADFAPRNQDGEVGEHRLARIDEVARWIEEGALTVDASLATLDCLLRRRWIDEDACEGIDTLFAPPALG</sequence>
<dbReference type="PANTHER" id="PTHR13622:SF8">
    <property type="entry name" value="THIAMIN PYROPHOSPHOKINASE 1"/>
    <property type="match status" value="1"/>
</dbReference>
<evidence type="ECO:0000313" key="3">
    <source>
        <dbReference type="Proteomes" id="UP000736373"/>
    </source>
</evidence>
<gene>
    <name evidence="2" type="ORF">F6X42_09720</name>
</gene>
<dbReference type="InterPro" id="IPR031804">
    <property type="entry name" value="DUF4743"/>
</dbReference>
<dbReference type="Proteomes" id="UP000736373">
    <property type="component" value="Unassembled WGS sequence"/>
</dbReference>
<dbReference type="PANTHER" id="PTHR13622">
    <property type="entry name" value="THIAMIN PYROPHOSPHOKINASE"/>
    <property type="match status" value="1"/>
</dbReference>
<reference evidence="2 3" key="1">
    <citation type="submission" date="2019-09" db="EMBL/GenBank/DDBJ databases">
        <title>Paraburkholderia podalyriae sp. nov., A South African Podalyria-associated rhizobium.</title>
        <authorList>
            <person name="Mavima L."/>
            <person name="Beukes C.W."/>
            <person name="Palmer M."/>
            <person name="De Meyer S.E."/>
            <person name="James E.K."/>
            <person name="Maluk M."/>
            <person name="Avontuur J.R."/>
            <person name="Chan W.Y."/>
            <person name="Venter S.N."/>
            <person name="Steenkamp E.T."/>
        </authorList>
    </citation>
    <scope>NUCLEOTIDE SEQUENCE [LARGE SCALE GENOMIC DNA]</scope>
    <source>
        <strain evidence="2 3">WC7.3b</strain>
    </source>
</reference>
<dbReference type="InterPro" id="IPR000086">
    <property type="entry name" value="NUDIX_hydrolase_dom"/>
</dbReference>
<name>A0ABR7PKI1_9BURK</name>
<feature type="domain" description="Nudix hydrolase" evidence="1">
    <location>
        <begin position="138"/>
        <end position="275"/>
    </location>
</feature>
<dbReference type="Pfam" id="PF00293">
    <property type="entry name" value="NUDIX"/>
    <property type="match status" value="1"/>
</dbReference>
<protein>
    <submittedName>
        <fullName evidence="2">DUF4743 domain-containing protein</fullName>
    </submittedName>
</protein>
<dbReference type="SUPFAM" id="SSF55811">
    <property type="entry name" value="Nudix"/>
    <property type="match status" value="1"/>
</dbReference>
<dbReference type="Gene3D" id="3.90.79.10">
    <property type="entry name" value="Nucleoside Triphosphate Pyrophosphohydrolase"/>
    <property type="match status" value="1"/>
</dbReference>
<organism evidence="2 3">
    <name type="scientific">Paraburkholderia podalyriae</name>
    <dbReference type="NCBI Taxonomy" id="1938811"/>
    <lineage>
        <taxon>Bacteria</taxon>
        <taxon>Pseudomonadati</taxon>
        <taxon>Pseudomonadota</taxon>
        <taxon>Betaproteobacteria</taxon>
        <taxon>Burkholderiales</taxon>
        <taxon>Burkholderiaceae</taxon>
        <taxon>Paraburkholderia</taxon>
    </lineage>
</organism>
<evidence type="ECO:0000259" key="1">
    <source>
        <dbReference type="PROSITE" id="PS51462"/>
    </source>
</evidence>
<dbReference type="EMBL" id="VZQQ01000006">
    <property type="protein sequence ID" value="MBC8746883.1"/>
    <property type="molecule type" value="Genomic_DNA"/>
</dbReference>
<accession>A0ABR7PKI1</accession>
<evidence type="ECO:0000313" key="2">
    <source>
        <dbReference type="EMBL" id="MBC8746883.1"/>
    </source>
</evidence>
<dbReference type="RefSeq" id="WP_187633982.1">
    <property type="nucleotide sequence ID" value="NZ_VZQQ01000006.1"/>
</dbReference>